<keyword evidence="6 18" id="KW-0235">DNA replication</keyword>
<dbReference type="CDD" id="cd06131">
    <property type="entry name" value="DNA_pol_III_epsilon_Ecoli_like"/>
    <property type="match status" value="1"/>
</dbReference>
<evidence type="ECO:0000256" key="11">
    <source>
        <dbReference type="ARBA" id="ARBA00022842"/>
    </source>
</evidence>
<comment type="cofactor">
    <cofactor evidence="17">
        <name>Mg(2+)</name>
        <dbReference type="ChEBI" id="CHEBI:18420"/>
    </cofactor>
    <cofactor evidence="17">
        <name>Mn(2+)</name>
        <dbReference type="ChEBI" id="CHEBI:29035"/>
    </cofactor>
    <text evidence="17">Binds 2 divalent metal cations. Magnesium or manganese.</text>
</comment>
<comment type="cofactor">
    <cofactor evidence="1 18">
        <name>Mn(2+)</name>
        <dbReference type="ChEBI" id="CHEBI:29035"/>
    </cofactor>
</comment>
<dbReference type="SUPFAM" id="SSF53098">
    <property type="entry name" value="Ribonuclease H-like"/>
    <property type="match status" value="1"/>
</dbReference>
<feature type="binding site" evidence="17">
    <location>
        <position position="7"/>
    </location>
    <ligand>
        <name>a divalent metal cation</name>
        <dbReference type="ChEBI" id="CHEBI:60240"/>
        <label>1</label>
        <note>catalytic</note>
    </ligand>
</feature>
<dbReference type="InterPro" id="IPR006054">
    <property type="entry name" value="DnaQ"/>
</dbReference>
<evidence type="ECO:0000256" key="4">
    <source>
        <dbReference type="ARBA" id="ARBA00022679"/>
    </source>
</evidence>
<dbReference type="EMBL" id="AP012547">
    <property type="protein sequence ID" value="BAO28972.1"/>
    <property type="molecule type" value="Genomic_DNA"/>
</dbReference>
<comment type="subunit">
    <text evidence="18">DNA polymerase III contains a core (composed of alpha, epsilon and theta chains) that associates with a tau subunit. This core dimerizes to form the POLIII' complex. PolIII' associates with the gamma complex (composed of gamma, delta, delta', psi and chi chains) and with the beta chain to form the complete DNA polymerase III complex.</text>
</comment>
<evidence type="ECO:0000256" key="12">
    <source>
        <dbReference type="ARBA" id="ARBA00022932"/>
    </source>
</evidence>
<evidence type="ECO:0000256" key="7">
    <source>
        <dbReference type="ARBA" id="ARBA00022722"/>
    </source>
</evidence>
<feature type="domain" description="Exonuclease" evidence="19">
    <location>
        <begin position="2"/>
        <end position="173"/>
    </location>
</feature>
<dbReference type="PANTHER" id="PTHR30231:SF41">
    <property type="entry name" value="DNA POLYMERASE III SUBUNIT EPSILON"/>
    <property type="match status" value="1"/>
</dbReference>
<feature type="binding site" evidence="16">
    <location>
        <position position="56"/>
    </location>
    <ligand>
        <name>substrate</name>
    </ligand>
</feature>
<evidence type="ECO:0000256" key="1">
    <source>
        <dbReference type="ARBA" id="ARBA00001936"/>
    </source>
</evidence>
<dbReference type="NCBIfam" id="TIGR01406">
    <property type="entry name" value="dnaQ_proteo"/>
    <property type="match status" value="1"/>
</dbReference>
<dbReference type="GO" id="GO:0046872">
    <property type="term" value="F:metal ion binding"/>
    <property type="evidence" value="ECO:0007669"/>
    <property type="project" value="UniProtKB-KW"/>
</dbReference>
<protein>
    <recommendedName>
        <fullName evidence="3 18">DNA polymerase III subunit epsilon</fullName>
        <ecNumber evidence="2 18">2.7.7.7</ecNumber>
    </recommendedName>
</protein>
<keyword evidence="8 17" id="KW-0479">Metal-binding</keyword>
<feature type="active site" description="Proton acceptor" evidence="15">
    <location>
        <position position="151"/>
    </location>
</feature>
<dbReference type="PANTHER" id="PTHR30231">
    <property type="entry name" value="DNA POLYMERASE III SUBUNIT EPSILON"/>
    <property type="match status" value="1"/>
</dbReference>
<keyword evidence="21" id="KW-1185">Reference proteome</keyword>
<dbReference type="GO" id="GO:0003887">
    <property type="term" value="F:DNA-directed DNA polymerase activity"/>
    <property type="evidence" value="ECO:0007669"/>
    <property type="project" value="UniProtKB-KW"/>
</dbReference>
<dbReference type="HOGENOM" id="CLU_047806_2_0_4"/>
<evidence type="ECO:0000256" key="9">
    <source>
        <dbReference type="ARBA" id="ARBA00022801"/>
    </source>
</evidence>
<dbReference type="NCBIfam" id="TIGR00573">
    <property type="entry name" value="dnaq"/>
    <property type="match status" value="1"/>
</dbReference>
<feature type="binding site" evidence="17">
    <location>
        <position position="156"/>
    </location>
    <ligand>
        <name>a divalent metal cation</name>
        <dbReference type="ChEBI" id="CHEBI:60240"/>
        <label>1</label>
        <note>catalytic</note>
    </ligand>
</feature>
<dbReference type="Proteomes" id="UP000031637">
    <property type="component" value="Chromosome"/>
</dbReference>
<evidence type="ECO:0000256" key="3">
    <source>
        <dbReference type="ARBA" id="ARBA00020352"/>
    </source>
</evidence>
<evidence type="ECO:0000313" key="20">
    <source>
        <dbReference type="EMBL" id="BAO28972.1"/>
    </source>
</evidence>
<evidence type="ECO:0000256" key="15">
    <source>
        <dbReference type="PIRSR" id="PIRSR606309-1"/>
    </source>
</evidence>
<dbReference type="EC" id="2.7.7.7" evidence="2 18"/>
<gene>
    <name evidence="18" type="primary">dnaQ</name>
    <name evidence="20" type="ORF">SUTH_01172</name>
</gene>
<dbReference type="InterPro" id="IPR012337">
    <property type="entry name" value="RNaseH-like_sf"/>
</dbReference>
<dbReference type="InterPro" id="IPR006309">
    <property type="entry name" value="DnaQ_proteo"/>
</dbReference>
<evidence type="ECO:0000256" key="8">
    <source>
        <dbReference type="ARBA" id="ARBA00022723"/>
    </source>
</evidence>
<dbReference type="KEGG" id="shd:SUTH_01172"/>
<comment type="catalytic activity">
    <reaction evidence="14 18">
        <text>DNA(n) + a 2'-deoxyribonucleoside 5'-triphosphate = DNA(n+1) + diphosphate</text>
        <dbReference type="Rhea" id="RHEA:22508"/>
        <dbReference type="Rhea" id="RHEA-COMP:17339"/>
        <dbReference type="Rhea" id="RHEA-COMP:17340"/>
        <dbReference type="ChEBI" id="CHEBI:33019"/>
        <dbReference type="ChEBI" id="CHEBI:61560"/>
        <dbReference type="ChEBI" id="CHEBI:173112"/>
        <dbReference type="EC" id="2.7.7.7"/>
    </reaction>
</comment>
<evidence type="ECO:0000256" key="5">
    <source>
        <dbReference type="ARBA" id="ARBA00022695"/>
    </source>
</evidence>
<feature type="binding site" evidence="17">
    <location>
        <position position="9"/>
    </location>
    <ligand>
        <name>a divalent metal cation</name>
        <dbReference type="ChEBI" id="CHEBI:60240"/>
        <label>1</label>
        <note>catalytic</note>
    </ligand>
</feature>
<keyword evidence="12 18" id="KW-0239">DNA-directed DNA polymerase</keyword>
<dbReference type="FunFam" id="3.30.420.10:FF:000012">
    <property type="entry name" value="DNA polymerase III subunit epsilon"/>
    <property type="match status" value="1"/>
</dbReference>
<organism evidence="20 21">
    <name type="scientific">Sulfuritalea hydrogenivorans sk43H</name>
    <dbReference type="NCBI Taxonomy" id="1223802"/>
    <lineage>
        <taxon>Bacteria</taxon>
        <taxon>Pseudomonadati</taxon>
        <taxon>Pseudomonadota</taxon>
        <taxon>Betaproteobacteria</taxon>
        <taxon>Nitrosomonadales</taxon>
        <taxon>Sterolibacteriaceae</taxon>
        <taxon>Sulfuritalea</taxon>
    </lineage>
</organism>
<sequence>MRKVILDTETTGLDFRTGDRIVEIGCVELMGRQITGQRYHVYLNPERLVADSERIHGLSDEFLADKPKFAEIAADFMAFVRGAELVIHNAAFDVGFLNNELGLLQQESIEQLCSEVIDTLRMAREMRPGKKNNLNALCSEFGVDNSGRQLHGALLDAELLAEVYLAMTRGQNSLEMNFDSPAVDYSLGGTRQRPPLLVLPASAAELADHDRVLAEIAKESKGKCLWRDLESAGQA</sequence>
<feature type="binding site" evidence="16">
    <location>
        <position position="9"/>
    </location>
    <ligand>
        <name>substrate</name>
    </ligand>
</feature>
<dbReference type="Gene3D" id="3.30.420.10">
    <property type="entry name" value="Ribonuclease H-like superfamily/Ribonuclease H"/>
    <property type="match status" value="1"/>
</dbReference>
<dbReference type="SMART" id="SM00479">
    <property type="entry name" value="EXOIII"/>
    <property type="match status" value="1"/>
</dbReference>
<evidence type="ECO:0000256" key="2">
    <source>
        <dbReference type="ARBA" id="ARBA00012417"/>
    </source>
</evidence>
<keyword evidence="9 18" id="KW-0378">Hydrolase</keyword>
<keyword evidence="11 17" id="KW-0460">Magnesium</keyword>
<dbReference type="GO" id="GO:0008408">
    <property type="term" value="F:3'-5' exonuclease activity"/>
    <property type="evidence" value="ECO:0007669"/>
    <property type="project" value="TreeGrafter"/>
</dbReference>
<feature type="binding site" evidence="16">
    <location>
        <position position="7"/>
    </location>
    <ligand>
        <name>substrate</name>
    </ligand>
</feature>
<evidence type="ECO:0000259" key="19">
    <source>
        <dbReference type="SMART" id="SM00479"/>
    </source>
</evidence>
<dbReference type="GO" id="GO:0005829">
    <property type="term" value="C:cytosol"/>
    <property type="evidence" value="ECO:0007669"/>
    <property type="project" value="TreeGrafter"/>
</dbReference>
<dbReference type="GO" id="GO:0045004">
    <property type="term" value="P:DNA replication proofreading"/>
    <property type="evidence" value="ECO:0007669"/>
    <property type="project" value="TreeGrafter"/>
</dbReference>
<evidence type="ECO:0000256" key="6">
    <source>
        <dbReference type="ARBA" id="ARBA00022705"/>
    </source>
</evidence>
<keyword evidence="10 18" id="KW-0269">Exonuclease</keyword>
<dbReference type="RefSeq" id="WP_041097800.1">
    <property type="nucleotide sequence ID" value="NZ_AP012547.1"/>
</dbReference>
<keyword evidence="5 18" id="KW-0548">Nucleotidyltransferase</keyword>
<dbReference type="GO" id="GO:0003677">
    <property type="term" value="F:DNA binding"/>
    <property type="evidence" value="ECO:0007669"/>
    <property type="project" value="InterPro"/>
</dbReference>
<keyword evidence="7 18" id="KW-0540">Nuclease</keyword>
<dbReference type="OrthoDB" id="9804290at2"/>
<feature type="binding site" evidence="16">
    <location>
        <position position="156"/>
    </location>
    <ligand>
        <name>substrate</name>
    </ligand>
</feature>
<keyword evidence="4 18" id="KW-0808">Transferase</keyword>
<dbReference type="InterPro" id="IPR013520">
    <property type="entry name" value="Ribonucl_H"/>
</dbReference>
<dbReference type="STRING" id="1223802.SUTH_01172"/>
<evidence type="ECO:0000256" key="10">
    <source>
        <dbReference type="ARBA" id="ARBA00022839"/>
    </source>
</evidence>
<evidence type="ECO:0000256" key="17">
    <source>
        <dbReference type="PIRSR" id="PIRSR606309-3"/>
    </source>
</evidence>
<name>W0SDG0_9PROT</name>
<reference evidence="20 21" key="1">
    <citation type="journal article" date="2014" name="Syst. Appl. Microbiol.">
        <title>Complete genomes of freshwater sulfur oxidizers Sulfuricella denitrificans skB26 and Sulfuritalea hydrogenivorans sk43H: genetic insights into the sulfur oxidation pathway of betaproteobacteria.</title>
        <authorList>
            <person name="Watanabe T."/>
            <person name="Kojima H."/>
            <person name="Fukui M."/>
        </authorList>
    </citation>
    <scope>NUCLEOTIDE SEQUENCE [LARGE SCALE GENOMIC DNA]</scope>
    <source>
        <strain evidence="20">DSM22779</strain>
    </source>
</reference>
<dbReference type="Pfam" id="PF00929">
    <property type="entry name" value="RNase_T"/>
    <property type="match status" value="1"/>
</dbReference>
<evidence type="ECO:0000256" key="13">
    <source>
        <dbReference type="ARBA" id="ARBA00023211"/>
    </source>
</evidence>
<dbReference type="InterPro" id="IPR036397">
    <property type="entry name" value="RNaseH_sf"/>
</dbReference>
<dbReference type="NCBIfam" id="NF004316">
    <property type="entry name" value="PRK05711.1"/>
    <property type="match status" value="1"/>
</dbReference>
<dbReference type="AlphaFoldDB" id="W0SDG0"/>
<evidence type="ECO:0000256" key="14">
    <source>
        <dbReference type="ARBA" id="ARBA00049244"/>
    </source>
</evidence>
<keyword evidence="13 17" id="KW-0464">Manganese</keyword>
<proteinExistence type="predicted"/>
<evidence type="ECO:0000256" key="18">
    <source>
        <dbReference type="RuleBase" id="RU364087"/>
    </source>
</evidence>
<comment type="function">
    <text evidence="18">DNA polymerase III is a complex, multichain enzyme responsible for most of the replicative synthesis in bacteria. The epsilon subunit contain the editing function and is a proofreading 3'-5' exonuclease.</text>
</comment>
<accession>W0SDG0</accession>
<evidence type="ECO:0000313" key="21">
    <source>
        <dbReference type="Proteomes" id="UP000031637"/>
    </source>
</evidence>
<evidence type="ECO:0000256" key="16">
    <source>
        <dbReference type="PIRSR" id="PIRSR606309-2"/>
    </source>
</evidence>